<dbReference type="AlphaFoldDB" id="A0A8D8W8Q5"/>
<name>A0A8D8W8Q5_9HEMI</name>
<dbReference type="EMBL" id="HBUF01154790">
    <property type="protein sequence ID" value="CAG6648919.1"/>
    <property type="molecule type" value="Transcribed_RNA"/>
</dbReference>
<organism evidence="1">
    <name type="scientific">Cacopsylla melanoneura</name>
    <dbReference type="NCBI Taxonomy" id="428564"/>
    <lineage>
        <taxon>Eukaryota</taxon>
        <taxon>Metazoa</taxon>
        <taxon>Ecdysozoa</taxon>
        <taxon>Arthropoda</taxon>
        <taxon>Hexapoda</taxon>
        <taxon>Insecta</taxon>
        <taxon>Pterygota</taxon>
        <taxon>Neoptera</taxon>
        <taxon>Paraneoptera</taxon>
        <taxon>Hemiptera</taxon>
        <taxon>Sternorrhyncha</taxon>
        <taxon>Psylloidea</taxon>
        <taxon>Psyllidae</taxon>
        <taxon>Psyllinae</taxon>
        <taxon>Cacopsylla</taxon>
    </lineage>
</organism>
<proteinExistence type="predicted"/>
<accession>A0A8D8W8Q5</accession>
<sequence>MFQCSYGKVDDLHSPSHHLHVLSTFVSHFKYRLSQSSLVFFNTQNILVYPCVVNATWKYFQTMRELFWHSKYFTVLVYSSYMERNVFRRSITSSDDVNGFVVLTRNSF</sequence>
<reference evidence="1" key="1">
    <citation type="submission" date="2021-05" db="EMBL/GenBank/DDBJ databases">
        <authorList>
            <person name="Alioto T."/>
            <person name="Alioto T."/>
            <person name="Gomez Garrido J."/>
        </authorList>
    </citation>
    <scope>NUCLEOTIDE SEQUENCE</scope>
</reference>
<protein>
    <submittedName>
        <fullName evidence="1">Uncharacterized protein</fullName>
    </submittedName>
</protein>
<evidence type="ECO:0000313" key="1">
    <source>
        <dbReference type="EMBL" id="CAG6648919.1"/>
    </source>
</evidence>